<dbReference type="GO" id="GO:0016787">
    <property type="term" value="F:hydrolase activity"/>
    <property type="evidence" value="ECO:0007669"/>
    <property type="project" value="InterPro"/>
</dbReference>
<gene>
    <name evidence="4" type="ORF">UFOVP1080_5</name>
    <name evidence="5" type="ORF">UFOVP1321_43</name>
    <name evidence="6" type="ORF">UFOVP1432_20</name>
    <name evidence="7" type="ORF">UFOVP1528_8</name>
    <name evidence="3" type="ORF">UFOVP905_19</name>
</gene>
<dbReference type="EMBL" id="LR797266">
    <property type="protein sequence ID" value="CAB4197832.1"/>
    <property type="molecule type" value="Genomic_DNA"/>
</dbReference>
<evidence type="ECO:0000313" key="4">
    <source>
        <dbReference type="EMBL" id="CAB4182463.1"/>
    </source>
</evidence>
<dbReference type="InterPro" id="IPR029052">
    <property type="entry name" value="Metallo-depent_PP-like"/>
</dbReference>
<dbReference type="EMBL" id="LR796848">
    <property type="protein sequence ID" value="CAB4169937.1"/>
    <property type="molecule type" value="Genomic_DNA"/>
</dbReference>
<dbReference type="Gene3D" id="3.60.21.10">
    <property type="match status" value="1"/>
</dbReference>
<feature type="domain" description="Calcineurin-like phosphoesterase" evidence="2">
    <location>
        <begin position="5"/>
        <end position="178"/>
    </location>
</feature>
<proteinExistence type="predicted"/>
<dbReference type="Pfam" id="PF00149">
    <property type="entry name" value="Metallophos"/>
    <property type="match status" value="1"/>
</dbReference>
<reference evidence="7" key="1">
    <citation type="submission" date="2020-05" db="EMBL/GenBank/DDBJ databases">
        <authorList>
            <person name="Chiriac C."/>
            <person name="Salcher M."/>
            <person name="Ghai R."/>
            <person name="Kavagutti S V."/>
        </authorList>
    </citation>
    <scope>NUCLEOTIDE SEQUENCE</scope>
</reference>
<evidence type="ECO:0000313" key="6">
    <source>
        <dbReference type="EMBL" id="CAB4212503.1"/>
    </source>
</evidence>
<feature type="region of interest" description="Disordered" evidence="1">
    <location>
        <begin position="245"/>
        <end position="273"/>
    </location>
</feature>
<name>A0A6J7X8T9_9CAUD</name>
<feature type="compositionally biased region" description="Basic residues" evidence="1">
    <location>
        <begin position="263"/>
        <end position="273"/>
    </location>
</feature>
<accession>A0A6J7X8T9</accession>
<dbReference type="EMBL" id="LR797390">
    <property type="protein sequence ID" value="CAB4212503.1"/>
    <property type="molecule type" value="Genomic_DNA"/>
</dbReference>
<organism evidence="7">
    <name type="scientific">uncultured Caudovirales phage</name>
    <dbReference type="NCBI Taxonomy" id="2100421"/>
    <lineage>
        <taxon>Viruses</taxon>
        <taxon>Duplodnaviria</taxon>
        <taxon>Heunggongvirae</taxon>
        <taxon>Uroviricota</taxon>
        <taxon>Caudoviricetes</taxon>
        <taxon>Peduoviridae</taxon>
        <taxon>Maltschvirus</taxon>
        <taxon>Maltschvirus maltsch</taxon>
    </lineage>
</organism>
<dbReference type="EMBL" id="LR798375">
    <property type="protein sequence ID" value="CAB5227153.1"/>
    <property type="molecule type" value="Genomic_DNA"/>
</dbReference>
<evidence type="ECO:0000313" key="5">
    <source>
        <dbReference type="EMBL" id="CAB4197832.1"/>
    </source>
</evidence>
<feature type="compositionally biased region" description="Polar residues" evidence="1">
    <location>
        <begin position="245"/>
        <end position="257"/>
    </location>
</feature>
<dbReference type="EMBL" id="LR797043">
    <property type="protein sequence ID" value="CAB4182463.1"/>
    <property type="molecule type" value="Genomic_DNA"/>
</dbReference>
<protein>
    <submittedName>
        <fullName evidence="7">Calcineurin-like phosphoesterase domain, lpxH type</fullName>
    </submittedName>
</protein>
<dbReference type="InterPro" id="IPR004843">
    <property type="entry name" value="Calcineurin-like_PHP"/>
</dbReference>
<dbReference type="SUPFAM" id="SSF56300">
    <property type="entry name" value="Metallo-dependent phosphatases"/>
    <property type="match status" value="1"/>
</dbReference>
<evidence type="ECO:0000259" key="2">
    <source>
        <dbReference type="Pfam" id="PF00149"/>
    </source>
</evidence>
<sequence>MQTQHVLVVGDAHVDEHQSLDRFKALGKKIETEQPDHVVFIGDFLSMNCLSDWDKNKRCKMENRRYHLEIAAGNKALDYAMSECRADVHYIEGNHEDRQSRYFDVDPTFLGTSSIKGDLHLADRGIEWVPYKSCLNIDGVSFTHIPITSLGKAIGNPNVAQKALKLFHNSVVFGHTHTLDHAAEHRHGSPHLNQALSVGCFFEHVDEYAQGSLTNYWRGLVDLYIYDTNRFDFSTTSMRQLYTQYSSPAGRGKSSTPVIRISRATRRPQRPSK</sequence>
<evidence type="ECO:0000313" key="3">
    <source>
        <dbReference type="EMBL" id="CAB4169937.1"/>
    </source>
</evidence>
<evidence type="ECO:0000313" key="7">
    <source>
        <dbReference type="EMBL" id="CAB5227153.1"/>
    </source>
</evidence>
<evidence type="ECO:0000256" key="1">
    <source>
        <dbReference type="SAM" id="MobiDB-lite"/>
    </source>
</evidence>